<dbReference type="EMBL" id="FNDN01000011">
    <property type="protein sequence ID" value="SDI83040.1"/>
    <property type="molecule type" value="Genomic_DNA"/>
</dbReference>
<proteinExistence type="predicted"/>
<evidence type="ECO:0000313" key="2">
    <source>
        <dbReference type="Proteomes" id="UP000183263"/>
    </source>
</evidence>
<protein>
    <submittedName>
        <fullName evidence="1">Uncharacterized protein</fullName>
    </submittedName>
</protein>
<accession>A0A1G8NU67</accession>
<dbReference type="Proteomes" id="UP000183263">
    <property type="component" value="Unassembled WGS sequence"/>
</dbReference>
<evidence type="ECO:0000313" key="1">
    <source>
        <dbReference type="EMBL" id="SDI83040.1"/>
    </source>
</evidence>
<dbReference type="RefSeq" id="WP_139183312.1">
    <property type="nucleotide sequence ID" value="NZ_CP048813.1"/>
</dbReference>
<organism evidence="1 2">
    <name type="scientific">Rhodococcus triatomae</name>
    <dbReference type="NCBI Taxonomy" id="300028"/>
    <lineage>
        <taxon>Bacteria</taxon>
        <taxon>Bacillati</taxon>
        <taxon>Actinomycetota</taxon>
        <taxon>Actinomycetes</taxon>
        <taxon>Mycobacteriales</taxon>
        <taxon>Nocardiaceae</taxon>
        <taxon>Rhodococcus</taxon>
    </lineage>
</organism>
<dbReference type="AlphaFoldDB" id="A0A1G8NU67"/>
<gene>
    <name evidence="1" type="ORF">SAMN05444695_111158</name>
</gene>
<dbReference type="OrthoDB" id="3296722at2"/>
<name>A0A1G8NU67_9NOCA</name>
<keyword evidence="2" id="KW-1185">Reference proteome</keyword>
<reference evidence="1 2" key="1">
    <citation type="submission" date="2016-10" db="EMBL/GenBank/DDBJ databases">
        <authorList>
            <person name="de Groot N.N."/>
        </authorList>
    </citation>
    <scope>NUCLEOTIDE SEQUENCE [LARGE SCALE GENOMIC DNA]</scope>
    <source>
        <strain evidence="1 2">DSM 44892</strain>
    </source>
</reference>
<sequence>MSRSEWGKGDAGDNFRDRVDGVRDVSRKIADSANTVASAVEELASALTTVKCRMDLAASIAAHAGLVVEPRVVDPEWIGDPVRKVSTGPISLADEIELAKQQEAYAAALELASEGRVIEEEAHAALRQALTDEESFLAMLRADLIANSPWLVAQAVVGTIGEAVKHYDKWTDVAQTRAANVATYRTIASEAVSETYRRAAIGAMVGFAGGVGNAENAAAFNARLAGGNPNARVPRLAAMTLDDLIHTGGKIAPRIPVIGTGITVLQTGHEIATTAEDGGDVARITTKNTAGLIVGSAASAALFTAGAPVWAIIGGGLVLSYGATLAVDKVLK</sequence>